<feature type="region of interest" description="Disordered" evidence="8">
    <location>
        <begin position="351"/>
        <end position="373"/>
    </location>
</feature>
<evidence type="ECO:0000256" key="1">
    <source>
        <dbReference type="ARBA" id="ARBA00004123"/>
    </source>
</evidence>
<dbReference type="GO" id="GO:0006281">
    <property type="term" value="P:DNA repair"/>
    <property type="evidence" value="ECO:0007669"/>
    <property type="project" value="UniProtKB-KW"/>
</dbReference>
<dbReference type="PANTHER" id="PTHR21541:SF3">
    <property type="entry name" value="STRUCTURE-SPECIFIC ENDONUCLEASE SUBUNIT SLX4"/>
    <property type="match status" value="1"/>
</dbReference>
<dbReference type="PANTHER" id="PTHR21541">
    <property type="entry name" value="BTB POZ DOMAIN CONTAINING 12"/>
    <property type="match status" value="1"/>
</dbReference>
<feature type="compositionally biased region" description="Polar residues" evidence="8">
    <location>
        <begin position="603"/>
        <end position="629"/>
    </location>
</feature>
<organism>
    <name type="scientific">Ixodes scapularis</name>
    <name type="common">Black-legged tick</name>
    <name type="synonym">Deer tick</name>
    <dbReference type="NCBI Taxonomy" id="6945"/>
    <lineage>
        <taxon>Eukaryota</taxon>
        <taxon>Metazoa</taxon>
        <taxon>Ecdysozoa</taxon>
        <taxon>Arthropoda</taxon>
        <taxon>Chelicerata</taxon>
        <taxon>Arachnida</taxon>
        <taxon>Acari</taxon>
        <taxon>Parasitiformes</taxon>
        <taxon>Ixodida</taxon>
        <taxon>Ixodoidea</taxon>
        <taxon>Ixodidae</taxon>
        <taxon>Ixodinae</taxon>
        <taxon>Ixodes</taxon>
    </lineage>
</organism>
<dbReference type="VEuPathDB" id="VectorBase:ISCW005185"/>
<feature type="compositionally biased region" description="Basic and acidic residues" evidence="8">
    <location>
        <begin position="641"/>
        <end position="680"/>
    </location>
</feature>
<dbReference type="CDD" id="cd22999">
    <property type="entry name" value="SAP_SLX4"/>
    <property type="match status" value="1"/>
</dbReference>
<evidence type="ECO:0000256" key="6">
    <source>
        <dbReference type="ARBA" id="ARBA00023242"/>
    </source>
</evidence>
<evidence type="ECO:0000313" key="10">
    <source>
        <dbReference type="EMBL" id="EEC06768.1"/>
    </source>
</evidence>
<feature type="compositionally biased region" description="Polar residues" evidence="8">
    <location>
        <begin position="869"/>
        <end position="879"/>
    </location>
</feature>
<dbReference type="Gene3D" id="3.30.710.10">
    <property type="entry name" value="Potassium Channel Kv1.1, Chain A"/>
    <property type="match status" value="1"/>
</dbReference>
<dbReference type="InterPro" id="IPR011333">
    <property type="entry name" value="SKP1/BTB/POZ_sf"/>
</dbReference>
<dbReference type="EnsemblMetazoa" id="ISCW005185-RA">
    <property type="protein sequence ID" value="ISCW005185-PA"/>
    <property type="gene ID" value="ISCW005185"/>
</dbReference>
<dbReference type="InParanoid" id="B7PJJ6"/>
<dbReference type="Proteomes" id="UP000001555">
    <property type="component" value="Unassembled WGS sequence"/>
</dbReference>
<dbReference type="HOGENOM" id="CLU_270662_0_0_1"/>
<dbReference type="PROSITE" id="PS50097">
    <property type="entry name" value="BTB"/>
    <property type="match status" value="1"/>
</dbReference>
<dbReference type="InterPro" id="IPR018574">
    <property type="entry name" value="Structure-sp_endonuc_su_Slx4"/>
</dbReference>
<dbReference type="Pfam" id="PF09494">
    <property type="entry name" value="Slx4"/>
    <property type="match status" value="1"/>
</dbReference>
<dbReference type="Pfam" id="PF00651">
    <property type="entry name" value="BTB"/>
    <property type="match status" value="1"/>
</dbReference>
<dbReference type="AlphaFoldDB" id="B7PJJ6"/>
<protein>
    <recommendedName>
        <fullName evidence="7">Structure-specific endonuclease subunit SLX4</fullName>
    </recommendedName>
</protein>
<accession>B7PJJ6</accession>
<dbReference type="OrthoDB" id="5576441at2759"/>
<comment type="similarity">
    <text evidence="2">Belongs to the SLX4 family.</text>
</comment>
<dbReference type="EMBL" id="ABJB010577312">
    <property type="status" value="NOT_ANNOTATED_CDS"/>
    <property type="molecule type" value="Genomic_DNA"/>
</dbReference>
<evidence type="ECO:0000256" key="5">
    <source>
        <dbReference type="ARBA" id="ARBA00023204"/>
    </source>
</evidence>
<comment type="subcellular location">
    <subcellularLocation>
        <location evidence="1">Nucleus</location>
    </subcellularLocation>
</comment>
<dbReference type="EMBL" id="ABJB010693511">
    <property type="status" value="NOT_ANNOTATED_CDS"/>
    <property type="molecule type" value="Genomic_DNA"/>
</dbReference>
<dbReference type="SUPFAM" id="SSF54695">
    <property type="entry name" value="POZ domain"/>
    <property type="match status" value="1"/>
</dbReference>
<dbReference type="EMBL" id="ABJB010342827">
    <property type="status" value="NOT_ANNOTATED_CDS"/>
    <property type="molecule type" value="Genomic_DNA"/>
</dbReference>
<feature type="region of interest" description="Disordered" evidence="8">
    <location>
        <begin position="603"/>
        <end position="823"/>
    </location>
</feature>
<dbReference type="EMBL" id="ABJB010934199">
    <property type="status" value="NOT_ANNOTATED_CDS"/>
    <property type="molecule type" value="Genomic_DNA"/>
</dbReference>
<dbReference type="VEuPathDB" id="VectorBase:ISCI005185"/>
<feature type="compositionally biased region" description="Basic and acidic residues" evidence="8">
    <location>
        <begin position="766"/>
        <end position="779"/>
    </location>
</feature>
<dbReference type="EMBL" id="ABJB010072858">
    <property type="status" value="NOT_ANNOTATED_CDS"/>
    <property type="molecule type" value="Genomic_DNA"/>
</dbReference>
<evidence type="ECO:0000256" key="7">
    <source>
        <dbReference type="ARBA" id="ARBA00029496"/>
    </source>
</evidence>
<reference evidence="10 12" key="1">
    <citation type="submission" date="2008-03" db="EMBL/GenBank/DDBJ databases">
        <title>Annotation of Ixodes scapularis.</title>
        <authorList>
            <consortium name="Ixodes scapularis Genome Project Consortium"/>
            <person name="Caler E."/>
            <person name="Hannick L.I."/>
            <person name="Bidwell S."/>
            <person name="Joardar V."/>
            <person name="Thiagarajan M."/>
            <person name="Amedeo P."/>
            <person name="Galinsky K.J."/>
            <person name="Schobel S."/>
            <person name="Inman J."/>
            <person name="Hostetler J."/>
            <person name="Miller J."/>
            <person name="Hammond M."/>
            <person name="Megy K."/>
            <person name="Lawson D."/>
            <person name="Kodira C."/>
            <person name="Sutton G."/>
            <person name="Meyer J."/>
            <person name="Hill C.A."/>
            <person name="Birren B."/>
            <person name="Nene V."/>
            <person name="Collins F."/>
            <person name="Alarcon-Chaidez F."/>
            <person name="Wikel S."/>
            <person name="Strausberg R."/>
        </authorList>
    </citation>
    <scope>NUCLEOTIDE SEQUENCE [LARGE SCALE GENOMIC DNA]</scope>
    <source>
        <strain evidence="12">Wikel</strain>
        <strain evidence="10">Wikel colony</strain>
    </source>
</reference>
<keyword evidence="6" id="KW-0539">Nucleus</keyword>
<dbReference type="VEuPathDB" id="VectorBase:ISCP_017086"/>
<gene>
    <name evidence="10" type="ORF">IscW_ISCW005185</name>
</gene>
<dbReference type="EMBL" id="ABJB010273217">
    <property type="status" value="NOT_ANNOTATED_CDS"/>
    <property type="molecule type" value="Genomic_DNA"/>
</dbReference>
<evidence type="ECO:0000313" key="11">
    <source>
        <dbReference type="EnsemblMetazoa" id="ISCW005185-PA"/>
    </source>
</evidence>
<evidence type="ECO:0000256" key="2">
    <source>
        <dbReference type="ARBA" id="ARBA00006661"/>
    </source>
</evidence>
<feature type="compositionally biased region" description="Basic and acidic residues" evidence="8">
    <location>
        <begin position="361"/>
        <end position="370"/>
    </location>
</feature>
<evidence type="ECO:0000256" key="4">
    <source>
        <dbReference type="ARBA" id="ARBA00023172"/>
    </source>
</evidence>
<evidence type="ECO:0000259" key="9">
    <source>
        <dbReference type="PROSITE" id="PS50097"/>
    </source>
</evidence>
<dbReference type="GO" id="GO:0033557">
    <property type="term" value="C:Slx1-Slx4 complex"/>
    <property type="evidence" value="ECO:0000318"/>
    <property type="project" value="GO_Central"/>
</dbReference>
<feature type="domain" description="BTB" evidence="9">
    <location>
        <begin position="416"/>
        <end position="482"/>
    </location>
</feature>
<evidence type="ECO:0000256" key="3">
    <source>
        <dbReference type="ARBA" id="ARBA00022763"/>
    </source>
</evidence>
<dbReference type="InterPro" id="IPR000210">
    <property type="entry name" value="BTB/POZ_dom"/>
</dbReference>
<name>B7PJJ6_IXOSC</name>
<evidence type="ECO:0000256" key="8">
    <source>
        <dbReference type="SAM" id="MobiDB-lite"/>
    </source>
</evidence>
<proteinExistence type="inferred from homology"/>
<dbReference type="GO" id="GO:0000712">
    <property type="term" value="P:resolution of meiotic recombination intermediates"/>
    <property type="evidence" value="ECO:0000318"/>
    <property type="project" value="GO_Central"/>
</dbReference>
<feature type="compositionally biased region" description="Acidic residues" evidence="8">
    <location>
        <begin position="695"/>
        <end position="705"/>
    </location>
</feature>
<dbReference type="PaxDb" id="6945-B7PJJ6"/>
<keyword evidence="3" id="KW-0227">DNA damage</keyword>
<feature type="region of interest" description="Disordered" evidence="8">
    <location>
        <begin position="855"/>
        <end position="921"/>
    </location>
</feature>
<sequence length="1015" mass="111361">MDVCGPGDRWPEHRCPSCGESVDGPMEHHLERCLQRFERAPKQTVADNGPCVCVVCREDITHLDPSRRTAHVNRCLDGEAEEPLQEPVVSTPSPNGLFLLMDCPLCERSFKTSEACKSHVKQCSVKLGVSPKQVVEAIRLQQRYVQERMAAGLPLVRGSKFQEDVQMARALSASLSTAAADREDAQRRFRQLFTGGHHHVGRRKKLVEETPVLLTRTDEERVKRTEEKIDHLLTQRVNGLELGELSWCVKLRAVPGTSKRLRELASKEATLWELASRGEEGREAFYVCALCETVTPSQVAPVGSRLLSLTQLPGRRISKTGGEILAADPARNSNDPGADTQAQQRMLLSALGSTPGPATSRAEEPGRGECLDDLEMGHGFLTQRDADSKPDGTEESPTLRRLSKDLDSLVGSRRFCDLKVIARGAQVIPAHRAILLTRCPALEKDMSRQTDRTPLLDWTSRSRECVVAFLRYLYAGILELDDGNSELLLELRGLAFRYDMSDLCEELKGRFPEGEEEVDPDSSLADILATLWEGEGPAPAVTGEPSDGEDALDTVYEFAASQRSRGGTSQQESLGTLQETRLGACSPCTVQADELLSALDMPRTTSAPERTMPRQSSPLKSSDPRSQYAATVPMTASPIQSRDDRRWTDVYRCESPSKESPEVSPRRDVGATPAEGREEDGSSPDLFGESRSSEDDSEKMEEDVADCPRSGTDGEGSENGEGVWDSVWDGFDNDGLGVTADAPVPSPVATKTGGSFSYSDDESASGEERPAEEEYHVEHLPFLGAGPAEVSHTPTASVGRERQHPTAPPTPVTPLPDYGTMRTPELAGHLSQFGVRRFPRKQAVNILQHIYDQTHPLVPETPGRVPPAYSQQEAPNDSANGRRKPSRWGSQSDGTAEGDGSAGTRPISSSDEDCAGHGAEGSDTTLELRRFFGNGQLYEKLLAYEPIEFQKLRKDVRGAGIRISAKGLMDFLDEQCVTFTVPRPENQRQRRRQANFRARVRAKGRPPQVAPTLPT</sequence>
<dbReference type="EMBL" id="DS727175">
    <property type="protein sequence ID" value="EEC06768.1"/>
    <property type="molecule type" value="Genomic_DNA"/>
</dbReference>
<keyword evidence="5" id="KW-0234">DNA repair</keyword>
<reference evidence="11" key="2">
    <citation type="submission" date="2020-05" db="UniProtKB">
        <authorList>
            <consortium name="EnsemblMetazoa"/>
        </authorList>
    </citation>
    <scope>IDENTIFICATION</scope>
    <source>
        <strain evidence="11">wikel</strain>
    </source>
</reference>
<keyword evidence="4" id="KW-0233">DNA recombination</keyword>
<dbReference type="STRING" id="6945.B7PJJ6"/>
<dbReference type="GO" id="GO:0006260">
    <property type="term" value="P:DNA replication"/>
    <property type="evidence" value="ECO:0007669"/>
    <property type="project" value="InterPro"/>
</dbReference>
<evidence type="ECO:0000313" key="12">
    <source>
        <dbReference type="Proteomes" id="UP000001555"/>
    </source>
</evidence>
<keyword evidence="12" id="KW-1185">Reference proteome</keyword>